<dbReference type="OMA" id="MGYYTDW"/>
<evidence type="ECO:0000313" key="2">
    <source>
        <dbReference type="Proteomes" id="UP000444721"/>
    </source>
</evidence>
<proteinExistence type="predicted"/>
<dbReference type="Pfam" id="PF10166">
    <property type="entry name" value="DUF2368"/>
    <property type="match status" value="1"/>
</dbReference>
<dbReference type="OrthoDB" id="10256697at2759"/>
<evidence type="ECO:0008006" key="3">
    <source>
        <dbReference type="Google" id="ProtNLM"/>
    </source>
</evidence>
<protein>
    <recommendedName>
        <fullName evidence="3">Plasminogen receptor (KT)</fullName>
    </recommendedName>
</protein>
<dbReference type="EMBL" id="VFQX01000002">
    <property type="protein sequence ID" value="KAF0984820.1"/>
    <property type="molecule type" value="Genomic_DNA"/>
</dbReference>
<dbReference type="AlphaFoldDB" id="A0A6A5CH35"/>
<dbReference type="InterPro" id="IPR019319">
    <property type="entry name" value="Plg-R(KT)"/>
</dbReference>
<dbReference type="PANTHER" id="PTHR13411">
    <property type="entry name" value="PLASMINOGEN RECEPTOR (KT)"/>
    <property type="match status" value="1"/>
</dbReference>
<comment type="caution">
    <text evidence="1">The sequence shown here is derived from an EMBL/GenBank/DDBJ whole genome shotgun (WGS) entry which is preliminary data.</text>
</comment>
<sequence length="128" mass="15186">MGNSFANAFVEKQRALQLEMQDRMAINQKKSQMAMQERMKRMQIATQVAMARERFWWFAGFHAFITTGMAIKRKNIPPAAVLPYLAFTLVTLYQWDFAYGNKLERIEKIYNKVQQEEHWYTPVDQEAK</sequence>
<dbReference type="PANTHER" id="PTHR13411:SF6">
    <property type="entry name" value="PLASMINOGEN RECEPTOR (KT)"/>
    <property type="match status" value="1"/>
</dbReference>
<dbReference type="Proteomes" id="UP000444721">
    <property type="component" value="Unassembled WGS sequence"/>
</dbReference>
<dbReference type="GO" id="GO:0005886">
    <property type="term" value="C:plasma membrane"/>
    <property type="evidence" value="ECO:0007669"/>
    <property type="project" value="InterPro"/>
</dbReference>
<dbReference type="GeneID" id="68107937"/>
<accession>A0A6A5CH35</accession>
<dbReference type="RefSeq" id="XP_044569533.1">
    <property type="nucleotide sequence ID" value="XM_044710907.1"/>
</dbReference>
<evidence type="ECO:0000313" key="1">
    <source>
        <dbReference type="EMBL" id="KAF0984820.1"/>
    </source>
</evidence>
<keyword evidence="2" id="KW-1185">Reference proteome</keyword>
<reference evidence="1 2" key="1">
    <citation type="journal article" date="2019" name="Sci. Rep.">
        <title>Nanopore sequencing improves the draft genome of the human pathogenic amoeba Naegleria fowleri.</title>
        <authorList>
            <person name="Liechti N."/>
            <person name="Schurch N."/>
            <person name="Bruggmann R."/>
            <person name="Wittwer M."/>
        </authorList>
    </citation>
    <scope>NUCLEOTIDE SEQUENCE [LARGE SCALE GENOMIC DNA]</scope>
    <source>
        <strain evidence="1 2">ATCC 30894</strain>
    </source>
</reference>
<dbReference type="VEuPathDB" id="AmoebaDB:FDP41_000719"/>
<name>A0A6A5CH35_NAEFO</name>
<organism evidence="1 2">
    <name type="scientific">Naegleria fowleri</name>
    <name type="common">Brain eating amoeba</name>
    <dbReference type="NCBI Taxonomy" id="5763"/>
    <lineage>
        <taxon>Eukaryota</taxon>
        <taxon>Discoba</taxon>
        <taxon>Heterolobosea</taxon>
        <taxon>Tetramitia</taxon>
        <taxon>Eutetramitia</taxon>
        <taxon>Vahlkampfiidae</taxon>
        <taxon>Naegleria</taxon>
    </lineage>
</organism>
<dbReference type="VEuPathDB" id="AmoebaDB:NF0127470"/>
<gene>
    <name evidence="1" type="ORF">FDP41_000719</name>
</gene>
<dbReference type="VEuPathDB" id="AmoebaDB:NfTy_031430"/>